<evidence type="ECO:0000259" key="3">
    <source>
        <dbReference type="PROSITE" id="PS50011"/>
    </source>
</evidence>
<dbReference type="PANTHER" id="PTHR45740:SF2">
    <property type="entry name" value="POLY [ADP-RIBOSE] POLYMERASE"/>
    <property type="match status" value="1"/>
</dbReference>
<feature type="region of interest" description="Disordered" evidence="2">
    <location>
        <begin position="18"/>
        <end position="86"/>
    </location>
</feature>
<feature type="domain" description="Protein kinase" evidence="3">
    <location>
        <begin position="526"/>
        <end position="782"/>
    </location>
</feature>
<dbReference type="GO" id="GO:0004672">
    <property type="term" value="F:protein kinase activity"/>
    <property type="evidence" value="ECO:0007669"/>
    <property type="project" value="InterPro"/>
</dbReference>
<dbReference type="Pfam" id="PF04146">
    <property type="entry name" value="YTH"/>
    <property type="match status" value="1"/>
</dbReference>
<proteinExistence type="predicted"/>
<comment type="caution">
    <text evidence="5">The sequence shown here is derived from an EMBL/GenBank/DDBJ whole genome shotgun (WGS) entry which is preliminary data.</text>
</comment>
<keyword evidence="1" id="KW-0328">Glycosyltransferase</keyword>
<evidence type="ECO:0000313" key="6">
    <source>
        <dbReference type="Proteomes" id="UP000604046"/>
    </source>
</evidence>
<dbReference type="PANTHER" id="PTHR45740">
    <property type="entry name" value="POLY [ADP-RIBOSE] POLYMERASE"/>
    <property type="match status" value="1"/>
</dbReference>
<sequence length="1003" mass="112310">MPTMLGLSDEWPALGARRAQSCAAQASPAKPPAHSQAWGPSLTQGSRLPSARSPSAHSAHSARLAERTGPWHTQALRVRGTKPPSSGNSRFFILCTNKEHLDNVAFAASGFGRHYGIWTSSNRTNEALAKAFRQTEHIFLFVLCGDFRLVGRMASLPDEEHGTSRLWPKHVEGRSTLNFRVDWLKQCLVNPRAVRDLPKQLGHGLELDPQVGWKALQQIMVLNDVPHVYTPPPENRASQRPRRREQVENDAAAARWKTMAWGSLGPARLWLLNLCQQMPDLRRSAIEMFSDLACWKASPSERRMARRKALTAGQDLERMQLALISADKAIADLDQACLDLRVSVGFPSESPSPSRVDDREAARIRALACLNAWMETSSSFEKGREKDGLLRPLLKEELNMLKGNLQRKIRHLQELDKVHAEQFCAEWEAAMRRYQEARAMLCKTELREEAEAALPDQGMQSKSEAEPAEMTFARKRLQEDDVRILALRTKAINLQLRFPELSHMLQPKMIPSLVNLQFNVEAELPGILASNRTLQDYGAVTESSRPGGFMRSTFDGRAVLLKRFNIETEAPFILREVSAMRKFKHPNLAEVSCGFFGANATFYLELPFYGDSLAERPSEFICQWGKKIVATSAAGLERLHACGIIHGNIGPGCFAVTGDGSARLVLDFSKVILRPDCCKAPELGSKLGIASEAMEADIFALGAVWLVLSDRHKALDKRAIEMAKRMTCAEADCRPTAEMICKQSKPGAPPSYWYDLLLTDVPQSHPVEVPSCVEEALRDYCLVCKFPCYGAEGPHHFNVKGMWRLEHPELWRAYQDCRKQMRQDHQDTRHTPPSSQVANVSNLASDDLNEAWLWHGSDALKVESIQREGFDARRASMQGKFGAGCYFTNQVCKARQYARAPGCSIFQKRCKQFHCGCKPSSRFLLLCRVTLGSVYRLGPNSDMRGVTRPPPVQGARQLRHDSCVVEPFPGTSGQGQVHREVVVFNGQQIYPEFLIEISIEPSR</sequence>
<keyword evidence="1" id="KW-0808">Transferase</keyword>
<dbReference type="GO" id="GO:0003950">
    <property type="term" value="F:NAD+ poly-ADP-ribosyltransferase activity"/>
    <property type="evidence" value="ECO:0007669"/>
    <property type="project" value="UniProtKB-UniRule"/>
</dbReference>
<dbReference type="GO" id="GO:0003723">
    <property type="term" value="F:RNA binding"/>
    <property type="evidence" value="ECO:0007669"/>
    <property type="project" value="InterPro"/>
</dbReference>
<evidence type="ECO:0000259" key="4">
    <source>
        <dbReference type="PROSITE" id="PS51059"/>
    </source>
</evidence>
<dbReference type="InterPro" id="IPR011009">
    <property type="entry name" value="Kinase-like_dom_sf"/>
</dbReference>
<dbReference type="PROSITE" id="PS50011">
    <property type="entry name" value="PROTEIN_KINASE_DOM"/>
    <property type="match status" value="1"/>
</dbReference>
<reference evidence="5" key="1">
    <citation type="submission" date="2021-02" db="EMBL/GenBank/DDBJ databases">
        <authorList>
            <person name="Dougan E. K."/>
            <person name="Rhodes N."/>
            <person name="Thang M."/>
            <person name="Chan C."/>
        </authorList>
    </citation>
    <scope>NUCLEOTIDE SEQUENCE</scope>
</reference>
<evidence type="ECO:0000313" key="5">
    <source>
        <dbReference type="EMBL" id="CAE7536487.1"/>
    </source>
</evidence>
<evidence type="ECO:0000256" key="2">
    <source>
        <dbReference type="SAM" id="MobiDB-lite"/>
    </source>
</evidence>
<keyword evidence="1" id="KW-0520">NAD</keyword>
<feature type="domain" description="PARP catalytic" evidence="4">
    <location>
        <begin position="749"/>
        <end position="1003"/>
    </location>
</feature>
<dbReference type="InterPro" id="IPR007275">
    <property type="entry name" value="YTH_domain"/>
</dbReference>
<dbReference type="Gene3D" id="3.10.590.10">
    <property type="entry name" value="ph1033 like domains"/>
    <property type="match status" value="1"/>
</dbReference>
<dbReference type="InterPro" id="IPR012317">
    <property type="entry name" value="Poly(ADP-ribose)pol_cat_dom"/>
</dbReference>
<dbReference type="SUPFAM" id="SSF56112">
    <property type="entry name" value="Protein kinase-like (PK-like)"/>
    <property type="match status" value="1"/>
</dbReference>
<evidence type="ECO:0000256" key="1">
    <source>
        <dbReference type="RuleBase" id="RU362114"/>
    </source>
</evidence>
<dbReference type="InterPro" id="IPR051712">
    <property type="entry name" value="ARTD-AVP"/>
</dbReference>
<protein>
    <recommendedName>
        <fullName evidence="1">Poly [ADP-ribose] polymerase</fullName>
        <shortName evidence="1">PARP</shortName>
        <ecNumber evidence="1">2.4.2.-</ecNumber>
    </recommendedName>
</protein>
<feature type="region of interest" description="Disordered" evidence="2">
    <location>
        <begin position="228"/>
        <end position="247"/>
    </location>
</feature>
<dbReference type="Gene3D" id="1.10.510.10">
    <property type="entry name" value="Transferase(Phosphotransferase) domain 1"/>
    <property type="match status" value="1"/>
</dbReference>
<dbReference type="GO" id="GO:1990404">
    <property type="term" value="F:NAD+-protein mono-ADP-ribosyltransferase activity"/>
    <property type="evidence" value="ECO:0007669"/>
    <property type="project" value="TreeGrafter"/>
</dbReference>
<name>A0A812TT67_9DINO</name>
<dbReference type="EMBL" id="CAJNDS010002590">
    <property type="protein sequence ID" value="CAE7536487.1"/>
    <property type="molecule type" value="Genomic_DNA"/>
</dbReference>
<gene>
    <name evidence="5" type="primary">Tnks2</name>
    <name evidence="5" type="ORF">SNAT2548_LOCUS30065</name>
</gene>
<dbReference type="SMART" id="SM00220">
    <property type="entry name" value="S_TKc"/>
    <property type="match status" value="1"/>
</dbReference>
<dbReference type="OrthoDB" id="6133115at2759"/>
<dbReference type="SUPFAM" id="SSF56399">
    <property type="entry name" value="ADP-ribosylation"/>
    <property type="match status" value="1"/>
</dbReference>
<feature type="compositionally biased region" description="Low complexity" evidence="2">
    <location>
        <begin position="46"/>
        <end position="62"/>
    </location>
</feature>
<dbReference type="GO" id="GO:0005634">
    <property type="term" value="C:nucleus"/>
    <property type="evidence" value="ECO:0007669"/>
    <property type="project" value="TreeGrafter"/>
</dbReference>
<dbReference type="InterPro" id="IPR000719">
    <property type="entry name" value="Prot_kinase_dom"/>
</dbReference>
<organism evidence="5 6">
    <name type="scientific">Symbiodinium natans</name>
    <dbReference type="NCBI Taxonomy" id="878477"/>
    <lineage>
        <taxon>Eukaryota</taxon>
        <taxon>Sar</taxon>
        <taxon>Alveolata</taxon>
        <taxon>Dinophyceae</taxon>
        <taxon>Suessiales</taxon>
        <taxon>Symbiodiniaceae</taxon>
        <taxon>Symbiodinium</taxon>
    </lineage>
</organism>
<dbReference type="Proteomes" id="UP000604046">
    <property type="component" value="Unassembled WGS sequence"/>
</dbReference>
<dbReference type="Pfam" id="PF00644">
    <property type="entry name" value="PARP"/>
    <property type="match status" value="1"/>
</dbReference>
<dbReference type="PROSITE" id="PS51059">
    <property type="entry name" value="PARP_CATALYTIC"/>
    <property type="match status" value="1"/>
</dbReference>
<dbReference type="Gene3D" id="3.90.228.10">
    <property type="match status" value="1"/>
</dbReference>
<keyword evidence="6" id="KW-1185">Reference proteome</keyword>
<dbReference type="GO" id="GO:0005524">
    <property type="term" value="F:ATP binding"/>
    <property type="evidence" value="ECO:0007669"/>
    <property type="project" value="InterPro"/>
</dbReference>
<accession>A0A812TT67</accession>
<dbReference type="AlphaFoldDB" id="A0A812TT67"/>
<feature type="compositionally biased region" description="Low complexity" evidence="2">
    <location>
        <begin position="18"/>
        <end position="37"/>
    </location>
</feature>
<dbReference type="EC" id="2.4.2.-" evidence="1"/>